<feature type="transmembrane region" description="Helical" evidence="1">
    <location>
        <begin position="47"/>
        <end position="68"/>
    </location>
</feature>
<dbReference type="EMBL" id="LVWA01000005">
    <property type="protein sequence ID" value="OKL40478.1"/>
    <property type="molecule type" value="Genomic_DNA"/>
</dbReference>
<organism evidence="3 4">
    <name type="scientific">Pontibacter flavimaris</name>
    <dbReference type="NCBI Taxonomy" id="1797110"/>
    <lineage>
        <taxon>Bacteria</taxon>
        <taxon>Pseudomonadati</taxon>
        <taxon>Bacteroidota</taxon>
        <taxon>Cytophagia</taxon>
        <taxon>Cytophagales</taxon>
        <taxon>Hymenobacteraceae</taxon>
        <taxon>Pontibacter</taxon>
    </lineage>
</organism>
<evidence type="ECO:0000313" key="3">
    <source>
        <dbReference type="EMBL" id="OKL40478.1"/>
    </source>
</evidence>
<keyword evidence="1" id="KW-1133">Transmembrane helix</keyword>
<keyword evidence="1" id="KW-0812">Transmembrane</keyword>
<keyword evidence="1" id="KW-0472">Membrane</keyword>
<keyword evidence="2" id="KW-0732">Signal</keyword>
<evidence type="ECO:0000313" key="4">
    <source>
        <dbReference type="Proteomes" id="UP000186551"/>
    </source>
</evidence>
<proteinExistence type="predicted"/>
<feature type="signal peptide" evidence="2">
    <location>
        <begin position="1"/>
        <end position="19"/>
    </location>
</feature>
<gene>
    <name evidence="3" type="ORF">A3841_19450</name>
</gene>
<keyword evidence="4" id="KW-1185">Reference proteome</keyword>
<dbReference type="Proteomes" id="UP000186551">
    <property type="component" value="Unassembled WGS sequence"/>
</dbReference>
<dbReference type="RefSeq" id="WP_073852579.1">
    <property type="nucleotide sequence ID" value="NZ_LVWA01000005.1"/>
</dbReference>
<feature type="chain" id="PRO_5012140596" evidence="2">
    <location>
        <begin position="20"/>
        <end position="85"/>
    </location>
</feature>
<dbReference type="STRING" id="1797110.A3841_19450"/>
<dbReference type="OrthoDB" id="678322at2"/>
<sequence>MKAFILTVLATLLSLTAFACPVCEKQQPKVLQGISHGAGPQSDWDYVLVWATVLIVVFCLFFSIKWLARPGEQGEDHIKRTILDF</sequence>
<accession>A0A1Q5PE00</accession>
<dbReference type="AlphaFoldDB" id="A0A1Q5PE00"/>
<dbReference type="PROSITE" id="PS51257">
    <property type="entry name" value="PROKAR_LIPOPROTEIN"/>
    <property type="match status" value="1"/>
</dbReference>
<name>A0A1Q5PE00_9BACT</name>
<protein>
    <submittedName>
        <fullName evidence="3">Uncharacterized protein</fullName>
    </submittedName>
</protein>
<comment type="caution">
    <text evidence="3">The sequence shown here is derived from an EMBL/GenBank/DDBJ whole genome shotgun (WGS) entry which is preliminary data.</text>
</comment>
<reference evidence="3 4" key="1">
    <citation type="submission" date="2016-03" db="EMBL/GenBank/DDBJ databases">
        <title>Genome sequence of Pontibacter sp. nov., of the family cytophagaceae, isolated from marine sediment of the Yellow Sea, China.</title>
        <authorList>
            <person name="Zhang G."/>
            <person name="Zhang R."/>
        </authorList>
    </citation>
    <scope>NUCLEOTIDE SEQUENCE [LARGE SCALE GENOMIC DNA]</scope>
    <source>
        <strain evidence="3 4">S10-8</strain>
    </source>
</reference>
<evidence type="ECO:0000256" key="2">
    <source>
        <dbReference type="SAM" id="SignalP"/>
    </source>
</evidence>
<evidence type="ECO:0000256" key="1">
    <source>
        <dbReference type="SAM" id="Phobius"/>
    </source>
</evidence>